<accession>A0A9E7N5K5</accession>
<evidence type="ECO:0000313" key="4">
    <source>
        <dbReference type="EMBL" id="UTC28606.1"/>
    </source>
</evidence>
<feature type="compositionally biased region" description="Low complexity" evidence="2">
    <location>
        <begin position="628"/>
        <end position="661"/>
    </location>
</feature>
<evidence type="ECO:0000256" key="1">
    <source>
        <dbReference type="SAM" id="Coils"/>
    </source>
</evidence>
<reference evidence="4" key="1">
    <citation type="submission" date="2022-04" db="EMBL/GenBank/DDBJ databases">
        <authorList>
            <person name="Friedrich I."/>
            <person name="Schneider D."/>
            <person name="Poehlein A."/>
            <person name="Hertel R."/>
            <person name="Daniel R."/>
        </authorList>
    </citation>
    <scope>NUCLEOTIDE SEQUENCE</scope>
</reference>
<organism evidence="4 5">
    <name type="scientific">Brevundimonas phage vB_BpoS-Marchewka</name>
    <dbReference type="NCBI Taxonomy" id="2948604"/>
    <lineage>
        <taxon>Viruses</taxon>
        <taxon>Duplodnaviria</taxon>
        <taxon>Heunggongvirae</taxon>
        <taxon>Uroviricota</taxon>
        <taxon>Caudoviricetes</taxon>
        <taxon>Jeanschmidtviridae</taxon>
        <taxon>Marchewkavirus</taxon>
        <taxon>Marchewkavirus marchewka</taxon>
    </lineage>
</organism>
<dbReference type="Proteomes" id="UP001056634">
    <property type="component" value="Segment"/>
</dbReference>
<dbReference type="InterPro" id="IPR025129">
    <property type="entry name" value="DUF4055"/>
</dbReference>
<dbReference type="EMBL" id="ON529851">
    <property type="protein sequence ID" value="UTC28606.1"/>
    <property type="molecule type" value="Genomic_DNA"/>
</dbReference>
<protein>
    <submittedName>
        <fullName evidence="4">Portal protein</fullName>
    </submittedName>
</protein>
<keyword evidence="1" id="KW-0175">Coiled coil</keyword>
<evidence type="ECO:0000256" key="2">
    <source>
        <dbReference type="SAM" id="MobiDB-lite"/>
    </source>
</evidence>
<gene>
    <name evidence="4" type="ORF">MARCHEWKA_00930</name>
</gene>
<proteinExistence type="predicted"/>
<name>A0A9E7N5K5_9CAUD</name>
<feature type="domain" description="DUF4055" evidence="3">
    <location>
        <begin position="332"/>
        <end position="469"/>
    </location>
</feature>
<evidence type="ECO:0000313" key="5">
    <source>
        <dbReference type="Proteomes" id="UP001056634"/>
    </source>
</evidence>
<dbReference type="Pfam" id="PF13264">
    <property type="entry name" value="DUF4055"/>
    <property type="match status" value="1"/>
</dbReference>
<keyword evidence="5" id="KW-1185">Reference proteome</keyword>
<feature type="region of interest" description="Disordered" evidence="2">
    <location>
        <begin position="607"/>
        <end position="661"/>
    </location>
</feature>
<feature type="coiled-coil region" evidence="1">
    <location>
        <begin position="394"/>
        <end position="421"/>
    </location>
</feature>
<sequence>MAGTAPNSTNISRTKRAVQAFSHVVHPEYEYWRPEWSKIRDAIAGEREIKKKGAEYLRPMTGSDGAQYEEYLHRAVFYNMTNQTLAGMVGQVFRRPPQVRGLPRPGAVIARGSDGEEIVVNAGQDIAPSLYRFAKDGSSHSTFAKTIATEQLALGRFGVLVDAAKSTPGAKPQAFAVGYAAENILDWQIEDVDGFYVPTRILLREFVREQASGSHDNRWIDEPNRRGRRTRPQTAMVRTADGTMTPAAGKSRQALPDPTVAGGYHYTTIYRELVLEFQDDGSRVYVQRVYREDPTGIPEEVLTPLIRGNPLRFIPFVFFGAFSNAADCEKPPILDIVDLNLKHYRTYAELEYGRFYTALPTYYAPGNADNDAAEYHIGPGTVWEVPSGEQPGILEFKGEGLKTLERALNEKEQQIAAIGGRMMPGASKSTSESNQQSAMREANEQSLLLNVITALEEGMTQVVRFWLMFRDVLLSDTAKVRYEIDTTFLSTALDARAIRAVQQLVEAGLLTSEHVYEVWIKYGLIPSSETLDEFTAKMKDANSFVGQPDAEAMRRGYVSRAQELEQARIAREADFQQQEIDLQERARALEEEKLAFAQQYGATSVSASRELGDIEQAPPSQKAQRQLDIQAKQADAAIRAAANKATAPTPAPTTRRPGSTT</sequence>
<evidence type="ECO:0000259" key="3">
    <source>
        <dbReference type="Pfam" id="PF13264"/>
    </source>
</evidence>